<dbReference type="KEGG" id="cpis:HS961_16685"/>
<dbReference type="Proteomes" id="UP000515240">
    <property type="component" value="Chromosome"/>
</dbReference>
<keyword evidence="2" id="KW-1185">Reference proteome</keyword>
<dbReference type="InterPro" id="IPR045738">
    <property type="entry name" value="DUF6088"/>
</dbReference>
<dbReference type="RefSeq" id="WP_182323901.1">
    <property type="nucleotide sequence ID" value="NZ_CP058554.1"/>
</dbReference>
<organism evidence="1 2">
    <name type="scientific">Comamonas piscis</name>
    <dbReference type="NCBI Taxonomy" id="1562974"/>
    <lineage>
        <taxon>Bacteria</taxon>
        <taxon>Pseudomonadati</taxon>
        <taxon>Pseudomonadota</taxon>
        <taxon>Betaproteobacteria</taxon>
        <taxon>Burkholderiales</taxon>
        <taxon>Comamonadaceae</taxon>
        <taxon>Comamonas</taxon>
    </lineage>
</organism>
<protein>
    <submittedName>
        <fullName evidence="1">S-adenosylhomocysteine hydrolase</fullName>
    </submittedName>
</protein>
<keyword evidence="1" id="KW-0378">Hydrolase</keyword>
<accession>A0A7G5EK13</accession>
<name>A0A7G5EK13_9BURK</name>
<dbReference type="Pfam" id="PF19570">
    <property type="entry name" value="DUF6088"/>
    <property type="match status" value="1"/>
</dbReference>
<proteinExistence type="predicted"/>
<evidence type="ECO:0000313" key="2">
    <source>
        <dbReference type="Proteomes" id="UP000515240"/>
    </source>
</evidence>
<dbReference type="AlphaFoldDB" id="A0A7G5EK13"/>
<gene>
    <name evidence="1" type="ORF">HS961_16685</name>
</gene>
<sequence length="158" mass="17611">MSKGFSITTAERIQRSLDRSQKKVMLRSDFERFGSPSQLSRTLSRFIDEGRILRVSSGVYVRARPSSLTGAPVPDISMSELVEEVFKRLGVEIYPSQATRNYNDRRTTQLPGRLSISTGKRRITRTVQAGAQKLIYEKPSSAHQAGAARRGLRAAEPA</sequence>
<dbReference type="EMBL" id="CP058554">
    <property type="protein sequence ID" value="QMV74338.1"/>
    <property type="molecule type" value="Genomic_DNA"/>
</dbReference>
<reference evidence="1 2" key="1">
    <citation type="journal article" date="2020" name="G3 (Bethesda)">
        <title>CeMbio - The Caenorhabditis elegans Microbiome Resource.</title>
        <authorList>
            <person name="Dirksen P."/>
            <person name="Assie A."/>
            <person name="Zimmermann J."/>
            <person name="Zhang F."/>
            <person name="Tietje A.M."/>
            <person name="Marsh S.A."/>
            <person name="Felix M.A."/>
            <person name="Shapira M."/>
            <person name="Kaleta C."/>
            <person name="Schulenburg H."/>
            <person name="Samuel B."/>
        </authorList>
    </citation>
    <scope>NUCLEOTIDE SEQUENCE [LARGE SCALE GENOMIC DNA]</scope>
    <source>
        <strain evidence="1 2">BIGb0172</strain>
    </source>
</reference>
<dbReference type="GO" id="GO:0016787">
    <property type="term" value="F:hydrolase activity"/>
    <property type="evidence" value="ECO:0007669"/>
    <property type="project" value="UniProtKB-KW"/>
</dbReference>
<evidence type="ECO:0000313" key="1">
    <source>
        <dbReference type="EMBL" id="QMV74338.1"/>
    </source>
</evidence>